<protein>
    <submittedName>
        <fullName evidence="1">Uncharacterized protein</fullName>
    </submittedName>
</protein>
<dbReference type="AlphaFoldDB" id="A0AA47MT56"/>
<comment type="caution">
    <text evidence="1">The sequence shown here is derived from an EMBL/GenBank/DDBJ whole genome shotgun (WGS) entry which is preliminary data.</text>
</comment>
<gene>
    <name evidence="1" type="ORF">N1851_014522</name>
</gene>
<dbReference type="InterPro" id="IPR013083">
    <property type="entry name" value="Znf_RING/FYVE/PHD"/>
</dbReference>
<sequence length="112" mass="13050">MDRLRSRDGCATAVLFSKYDVSARYDENETESLCLICHEELRSGRAGVLEVHCTHRFHREASRRLEHGRRRSSSSAAAECDVWRSAQDECPRSSKETDCLMPHRQFSLRRHR</sequence>
<dbReference type="Gene3D" id="3.30.40.10">
    <property type="entry name" value="Zinc/RING finger domain, C3HC4 (zinc finger)"/>
    <property type="match status" value="1"/>
</dbReference>
<proteinExistence type="predicted"/>
<organism evidence="1 2">
    <name type="scientific">Merluccius polli</name>
    <name type="common">Benguela hake</name>
    <name type="synonym">Merluccius cadenati</name>
    <dbReference type="NCBI Taxonomy" id="89951"/>
    <lineage>
        <taxon>Eukaryota</taxon>
        <taxon>Metazoa</taxon>
        <taxon>Chordata</taxon>
        <taxon>Craniata</taxon>
        <taxon>Vertebrata</taxon>
        <taxon>Euteleostomi</taxon>
        <taxon>Actinopterygii</taxon>
        <taxon>Neopterygii</taxon>
        <taxon>Teleostei</taxon>
        <taxon>Neoteleostei</taxon>
        <taxon>Acanthomorphata</taxon>
        <taxon>Zeiogadaria</taxon>
        <taxon>Gadariae</taxon>
        <taxon>Gadiformes</taxon>
        <taxon>Gadoidei</taxon>
        <taxon>Merlucciidae</taxon>
        <taxon>Merluccius</taxon>
    </lineage>
</organism>
<accession>A0AA47MT56</accession>
<evidence type="ECO:0000313" key="2">
    <source>
        <dbReference type="Proteomes" id="UP001174136"/>
    </source>
</evidence>
<keyword evidence="2" id="KW-1185">Reference proteome</keyword>
<evidence type="ECO:0000313" key="1">
    <source>
        <dbReference type="EMBL" id="KAK0146173.1"/>
    </source>
</evidence>
<dbReference type="Proteomes" id="UP001174136">
    <property type="component" value="Unassembled WGS sequence"/>
</dbReference>
<name>A0AA47MT56_MERPO</name>
<dbReference type="EMBL" id="JAOPHQ010002610">
    <property type="protein sequence ID" value="KAK0146173.1"/>
    <property type="molecule type" value="Genomic_DNA"/>
</dbReference>
<reference evidence="1" key="1">
    <citation type="journal article" date="2023" name="Front. Mar. Sci.">
        <title>A new Merluccius polli reference genome to investigate the effects of global change in West African waters.</title>
        <authorList>
            <person name="Mateo J.L."/>
            <person name="Blanco-Fernandez C."/>
            <person name="Garcia-Vazquez E."/>
            <person name="Machado-Schiaffino G."/>
        </authorList>
    </citation>
    <scope>NUCLEOTIDE SEQUENCE</scope>
    <source>
        <strain evidence="1">C29</strain>
        <tissue evidence="1">Fin</tissue>
    </source>
</reference>